<accession>A0ABW3VS51</accession>
<dbReference type="Gene3D" id="1.10.10.10">
    <property type="entry name" value="Winged helix-like DNA-binding domain superfamily/Winged helix DNA-binding domain"/>
    <property type="match status" value="1"/>
</dbReference>
<sequence>MTGDRPTAGPRPVTADEPGDDSLAETFWAVARRLRRLSKDALAPWDVTPGQSRALGVLARNGDMRPGALSEQLRIAPRSATEVVDDLEERGLVERAPDPADRRATLVRVTARGREVADGIRAARAAEAEEFFRGLDAGDRAELARILGSLRD</sequence>
<dbReference type="PROSITE" id="PS01117">
    <property type="entry name" value="HTH_MARR_1"/>
    <property type="match status" value="1"/>
</dbReference>
<dbReference type="InterPro" id="IPR023187">
    <property type="entry name" value="Tscrpt_reg_MarR-type_CS"/>
</dbReference>
<dbReference type="PANTHER" id="PTHR33164:SF43">
    <property type="entry name" value="HTH-TYPE TRANSCRIPTIONAL REPRESSOR YETL"/>
    <property type="match status" value="1"/>
</dbReference>
<dbReference type="EMBL" id="JBHTMB010000280">
    <property type="protein sequence ID" value="MFD1237278.1"/>
    <property type="molecule type" value="Genomic_DNA"/>
</dbReference>
<evidence type="ECO:0000313" key="6">
    <source>
        <dbReference type="EMBL" id="MFD1237278.1"/>
    </source>
</evidence>
<gene>
    <name evidence="6" type="ORF">ACFQ34_28675</name>
</gene>
<dbReference type="RefSeq" id="WP_013674756.1">
    <property type="nucleotide sequence ID" value="NZ_BAABKS010000079.1"/>
</dbReference>
<dbReference type="Proteomes" id="UP001597182">
    <property type="component" value="Unassembled WGS sequence"/>
</dbReference>
<dbReference type="InterPro" id="IPR000835">
    <property type="entry name" value="HTH_MarR-typ"/>
</dbReference>
<reference evidence="7" key="1">
    <citation type="journal article" date="2019" name="Int. J. Syst. Evol. Microbiol.">
        <title>The Global Catalogue of Microorganisms (GCM) 10K type strain sequencing project: providing services to taxonomists for standard genome sequencing and annotation.</title>
        <authorList>
            <consortium name="The Broad Institute Genomics Platform"/>
            <consortium name="The Broad Institute Genome Sequencing Center for Infectious Disease"/>
            <person name="Wu L."/>
            <person name="Ma J."/>
        </authorList>
    </citation>
    <scope>NUCLEOTIDE SEQUENCE [LARGE SCALE GENOMIC DNA]</scope>
    <source>
        <strain evidence="7">CCUG 49018</strain>
    </source>
</reference>
<keyword evidence="1" id="KW-0805">Transcription regulation</keyword>
<proteinExistence type="predicted"/>
<keyword evidence="3" id="KW-0804">Transcription</keyword>
<feature type="domain" description="HTH marR-type" evidence="5">
    <location>
        <begin position="20"/>
        <end position="152"/>
    </location>
</feature>
<evidence type="ECO:0000259" key="5">
    <source>
        <dbReference type="PROSITE" id="PS50995"/>
    </source>
</evidence>
<name>A0ABW3VS51_9PSEU</name>
<organism evidence="6 7">
    <name type="scientific">Pseudonocardia benzenivorans</name>
    <dbReference type="NCBI Taxonomy" id="228005"/>
    <lineage>
        <taxon>Bacteria</taxon>
        <taxon>Bacillati</taxon>
        <taxon>Actinomycetota</taxon>
        <taxon>Actinomycetes</taxon>
        <taxon>Pseudonocardiales</taxon>
        <taxon>Pseudonocardiaceae</taxon>
        <taxon>Pseudonocardia</taxon>
    </lineage>
</organism>
<evidence type="ECO:0000256" key="2">
    <source>
        <dbReference type="ARBA" id="ARBA00023125"/>
    </source>
</evidence>
<protein>
    <submittedName>
        <fullName evidence="6">MarR family winged helix-turn-helix transcriptional regulator</fullName>
    </submittedName>
</protein>
<evidence type="ECO:0000256" key="4">
    <source>
        <dbReference type="SAM" id="MobiDB-lite"/>
    </source>
</evidence>
<keyword evidence="2" id="KW-0238">DNA-binding</keyword>
<evidence type="ECO:0000256" key="3">
    <source>
        <dbReference type="ARBA" id="ARBA00023163"/>
    </source>
</evidence>
<dbReference type="SUPFAM" id="SSF46785">
    <property type="entry name" value="Winged helix' DNA-binding domain"/>
    <property type="match status" value="1"/>
</dbReference>
<dbReference type="PROSITE" id="PS50995">
    <property type="entry name" value="HTH_MARR_2"/>
    <property type="match status" value="1"/>
</dbReference>
<dbReference type="Pfam" id="PF12802">
    <property type="entry name" value="MarR_2"/>
    <property type="match status" value="1"/>
</dbReference>
<keyword evidence="7" id="KW-1185">Reference proteome</keyword>
<feature type="region of interest" description="Disordered" evidence="4">
    <location>
        <begin position="1"/>
        <end position="22"/>
    </location>
</feature>
<dbReference type="PRINTS" id="PR00598">
    <property type="entry name" value="HTHMARR"/>
</dbReference>
<dbReference type="InterPro" id="IPR039422">
    <property type="entry name" value="MarR/SlyA-like"/>
</dbReference>
<dbReference type="InterPro" id="IPR036388">
    <property type="entry name" value="WH-like_DNA-bd_sf"/>
</dbReference>
<dbReference type="PANTHER" id="PTHR33164">
    <property type="entry name" value="TRANSCRIPTIONAL REGULATOR, MARR FAMILY"/>
    <property type="match status" value="1"/>
</dbReference>
<dbReference type="InterPro" id="IPR036390">
    <property type="entry name" value="WH_DNA-bd_sf"/>
</dbReference>
<evidence type="ECO:0000256" key="1">
    <source>
        <dbReference type="ARBA" id="ARBA00023015"/>
    </source>
</evidence>
<dbReference type="SMART" id="SM00347">
    <property type="entry name" value="HTH_MARR"/>
    <property type="match status" value="1"/>
</dbReference>
<evidence type="ECO:0000313" key="7">
    <source>
        <dbReference type="Proteomes" id="UP001597182"/>
    </source>
</evidence>
<comment type="caution">
    <text evidence="6">The sequence shown here is derived from an EMBL/GenBank/DDBJ whole genome shotgun (WGS) entry which is preliminary data.</text>
</comment>